<dbReference type="Pfam" id="PF01035">
    <property type="entry name" value="DNA_binding_1"/>
    <property type="match status" value="1"/>
</dbReference>
<protein>
    <recommendedName>
        <fullName evidence="3">methylated-DNA--[protein]-cysteine S-methyltransferase</fullName>
        <ecNumber evidence="3">2.1.1.63</ecNumber>
    </recommendedName>
</protein>
<reference evidence="10" key="1">
    <citation type="journal article" date="2020" name="mSystems">
        <title>Genome- and Community-Level Interaction Insights into Carbon Utilization and Element Cycling Functions of Hydrothermarchaeota in Hydrothermal Sediment.</title>
        <authorList>
            <person name="Zhou Z."/>
            <person name="Liu Y."/>
            <person name="Xu W."/>
            <person name="Pan J."/>
            <person name="Luo Z.H."/>
            <person name="Li M."/>
        </authorList>
    </citation>
    <scope>NUCLEOTIDE SEQUENCE [LARGE SCALE GENOMIC DNA]</scope>
    <source>
        <strain evidence="10">SpSt-488</strain>
    </source>
</reference>
<evidence type="ECO:0000259" key="9">
    <source>
        <dbReference type="Pfam" id="PF01035"/>
    </source>
</evidence>
<organism evidence="10">
    <name type="scientific">candidate division WOR-3 bacterium</name>
    <dbReference type="NCBI Taxonomy" id="2052148"/>
    <lineage>
        <taxon>Bacteria</taxon>
        <taxon>Bacteria division WOR-3</taxon>
    </lineage>
</organism>
<keyword evidence="7" id="KW-0234">DNA repair</keyword>
<keyword evidence="5 10" id="KW-0808">Transferase</keyword>
<dbReference type="SUPFAM" id="SSF46767">
    <property type="entry name" value="Methylated DNA-protein cysteine methyltransferase, C-terminal domain"/>
    <property type="match status" value="1"/>
</dbReference>
<dbReference type="InterPro" id="IPR014048">
    <property type="entry name" value="MethylDNA_cys_MeTrfase_DNA-bd"/>
</dbReference>
<evidence type="ECO:0000256" key="4">
    <source>
        <dbReference type="ARBA" id="ARBA00022603"/>
    </source>
</evidence>
<evidence type="ECO:0000313" key="10">
    <source>
        <dbReference type="EMBL" id="HGK28965.1"/>
    </source>
</evidence>
<evidence type="ECO:0000256" key="7">
    <source>
        <dbReference type="ARBA" id="ARBA00023204"/>
    </source>
</evidence>
<sequence>MRNNSSETRRTVVFGFPVAVVWRNGQVVEVSLRPRGGRSDPGLGRQIERVLLGGRIPKRLQVDVRGLPGFTRRILKVCAGIRPGETLSYGELARRAGRPGAARAAGQVMARNRFPLLIPCHRVVGVGGRLTGFGGGLRMKRELLAREAKDAPCLCLK</sequence>
<accession>A0A7C4CCA6</accession>
<evidence type="ECO:0000256" key="8">
    <source>
        <dbReference type="ARBA" id="ARBA00049348"/>
    </source>
</evidence>
<dbReference type="AlphaFoldDB" id="A0A7C4CCA6"/>
<keyword evidence="6" id="KW-0227">DNA damage</keyword>
<comment type="catalytic activity">
    <reaction evidence="1">
        <text>a 4-O-methyl-thymidine in DNA + L-cysteinyl-[protein] = a thymidine in DNA + S-methyl-L-cysteinyl-[protein]</text>
        <dbReference type="Rhea" id="RHEA:53428"/>
        <dbReference type="Rhea" id="RHEA-COMP:10131"/>
        <dbReference type="Rhea" id="RHEA-COMP:10132"/>
        <dbReference type="Rhea" id="RHEA-COMP:13555"/>
        <dbReference type="Rhea" id="RHEA-COMP:13556"/>
        <dbReference type="ChEBI" id="CHEBI:29950"/>
        <dbReference type="ChEBI" id="CHEBI:82612"/>
        <dbReference type="ChEBI" id="CHEBI:137386"/>
        <dbReference type="ChEBI" id="CHEBI:137387"/>
        <dbReference type="EC" id="2.1.1.63"/>
    </reaction>
</comment>
<comment type="caution">
    <text evidence="10">The sequence shown here is derived from an EMBL/GenBank/DDBJ whole genome shotgun (WGS) entry which is preliminary data.</text>
</comment>
<dbReference type="InterPro" id="IPR036388">
    <property type="entry name" value="WH-like_DNA-bd_sf"/>
</dbReference>
<dbReference type="InterPro" id="IPR001497">
    <property type="entry name" value="MethylDNA_cys_MeTrfase_AS"/>
</dbReference>
<dbReference type="GO" id="GO:0006281">
    <property type="term" value="P:DNA repair"/>
    <property type="evidence" value="ECO:0007669"/>
    <property type="project" value="UniProtKB-KW"/>
</dbReference>
<evidence type="ECO:0000256" key="2">
    <source>
        <dbReference type="ARBA" id="ARBA00008711"/>
    </source>
</evidence>
<dbReference type="Gene3D" id="1.10.10.10">
    <property type="entry name" value="Winged helix-like DNA-binding domain superfamily/Winged helix DNA-binding domain"/>
    <property type="match status" value="1"/>
</dbReference>
<dbReference type="PANTHER" id="PTHR10815:SF5">
    <property type="entry name" value="METHYLATED-DNA--PROTEIN-CYSTEINE METHYLTRANSFERASE"/>
    <property type="match status" value="1"/>
</dbReference>
<comment type="catalytic activity">
    <reaction evidence="8">
        <text>a 6-O-methyl-2'-deoxyguanosine in DNA + L-cysteinyl-[protein] = S-methyl-L-cysteinyl-[protein] + a 2'-deoxyguanosine in DNA</text>
        <dbReference type="Rhea" id="RHEA:24000"/>
        <dbReference type="Rhea" id="RHEA-COMP:10131"/>
        <dbReference type="Rhea" id="RHEA-COMP:10132"/>
        <dbReference type="Rhea" id="RHEA-COMP:11367"/>
        <dbReference type="Rhea" id="RHEA-COMP:11368"/>
        <dbReference type="ChEBI" id="CHEBI:29950"/>
        <dbReference type="ChEBI" id="CHEBI:82612"/>
        <dbReference type="ChEBI" id="CHEBI:85445"/>
        <dbReference type="ChEBI" id="CHEBI:85448"/>
        <dbReference type="EC" id="2.1.1.63"/>
    </reaction>
</comment>
<evidence type="ECO:0000256" key="5">
    <source>
        <dbReference type="ARBA" id="ARBA00022679"/>
    </source>
</evidence>
<feature type="domain" description="Methylated-DNA-[protein]-cysteine S-methyltransferase DNA binding" evidence="9">
    <location>
        <begin position="70"/>
        <end position="148"/>
    </location>
</feature>
<dbReference type="EMBL" id="DSUT01000182">
    <property type="protein sequence ID" value="HGK28965.1"/>
    <property type="molecule type" value="Genomic_DNA"/>
</dbReference>
<evidence type="ECO:0000256" key="1">
    <source>
        <dbReference type="ARBA" id="ARBA00001286"/>
    </source>
</evidence>
<dbReference type="PROSITE" id="PS00374">
    <property type="entry name" value="MGMT"/>
    <property type="match status" value="1"/>
</dbReference>
<evidence type="ECO:0000256" key="6">
    <source>
        <dbReference type="ARBA" id="ARBA00022763"/>
    </source>
</evidence>
<gene>
    <name evidence="10" type="ORF">ENS41_08500</name>
</gene>
<proteinExistence type="inferred from homology"/>
<dbReference type="InterPro" id="IPR036217">
    <property type="entry name" value="MethylDNA_cys_MeTrfase_DNAb"/>
</dbReference>
<dbReference type="CDD" id="cd06445">
    <property type="entry name" value="ATase"/>
    <property type="match status" value="1"/>
</dbReference>
<evidence type="ECO:0000256" key="3">
    <source>
        <dbReference type="ARBA" id="ARBA00011918"/>
    </source>
</evidence>
<dbReference type="EC" id="2.1.1.63" evidence="3"/>
<dbReference type="PANTHER" id="PTHR10815">
    <property type="entry name" value="METHYLATED-DNA--PROTEIN-CYSTEINE METHYLTRANSFERASE"/>
    <property type="match status" value="1"/>
</dbReference>
<dbReference type="NCBIfam" id="TIGR00589">
    <property type="entry name" value="ogt"/>
    <property type="match status" value="1"/>
</dbReference>
<dbReference type="GO" id="GO:0032259">
    <property type="term" value="P:methylation"/>
    <property type="evidence" value="ECO:0007669"/>
    <property type="project" value="UniProtKB-KW"/>
</dbReference>
<comment type="similarity">
    <text evidence="2">Belongs to the MGMT family.</text>
</comment>
<dbReference type="FunFam" id="1.10.10.10:FF:000214">
    <property type="entry name" value="Methylated-DNA--protein-cysteine methyltransferase"/>
    <property type="match status" value="1"/>
</dbReference>
<name>A0A7C4CCA6_UNCW3</name>
<keyword evidence="4 10" id="KW-0489">Methyltransferase</keyword>
<dbReference type="GO" id="GO:0003908">
    <property type="term" value="F:methylated-DNA-[protein]-cysteine S-methyltransferase activity"/>
    <property type="evidence" value="ECO:0007669"/>
    <property type="project" value="UniProtKB-EC"/>
</dbReference>